<dbReference type="Proteomes" id="UP000230423">
    <property type="component" value="Unassembled WGS sequence"/>
</dbReference>
<dbReference type="Pfam" id="PF05761">
    <property type="entry name" value="5_nucleotid"/>
    <property type="match status" value="1"/>
</dbReference>
<dbReference type="EMBL" id="KZ344996">
    <property type="protein sequence ID" value="PIO77464.1"/>
    <property type="molecule type" value="Genomic_DNA"/>
</dbReference>
<dbReference type="AlphaFoldDB" id="A0A2G9V4P4"/>
<accession>A0A2G9V4P4</accession>
<evidence type="ECO:0000256" key="1">
    <source>
        <dbReference type="ARBA" id="ARBA00009589"/>
    </source>
</evidence>
<dbReference type="GO" id="GO:0008253">
    <property type="term" value="F:5'-nucleotidase activity"/>
    <property type="evidence" value="ECO:0007669"/>
    <property type="project" value="TreeGrafter"/>
</dbReference>
<dbReference type="OrthoDB" id="10252832at2759"/>
<evidence type="ECO:0000313" key="5">
    <source>
        <dbReference type="EMBL" id="PIO77464.1"/>
    </source>
</evidence>
<evidence type="ECO:0000256" key="4">
    <source>
        <dbReference type="ARBA" id="ARBA00022842"/>
    </source>
</evidence>
<dbReference type="PANTHER" id="PTHR12103:SF15">
    <property type="entry name" value="CYTOSOLIC PURINE 5'-NUCLEOTIDASE"/>
    <property type="match status" value="1"/>
</dbReference>
<name>A0A2G9V4P4_TELCI</name>
<reference evidence="5 6" key="1">
    <citation type="submission" date="2015-09" db="EMBL/GenBank/DDBJ databases">
        <title>Draft genome of the parasitic nematode Teladorsagia circumcincta isolate WARC Sus (inbred).</title>
        <authorList>
            <person name="Mitreva M."/>
        </authorList>
    </citation>
    <scope>NUCLEOTIDE SEQUENCE [LARGE SCALE GENOMIC DNA]</scope>
    <source>
        <strain evidence="5 6">S</strain>
    </source>
</reference>
<evidence type="ECO:0000313" key="6">
    <source>
        <dbReference type="Proteomes" id="UP000230423"/>
    </source>
</evidence>
<keyword evidence="2" id="KW-0479">Metal-binding</keyword>
<organism evidence="5 6">
    <name type="scientific">Teladorsagia circumcincta</name>
    <name type="common">Brown stomach worm</name>
    <name type="synonym">Ostertagia circumcincta</name>
    <dbReference type="NCBI Taxonomy" id="45464"/>
    <lineage>
        <taxon>Eukaryota</taxon>
        <taxon>Metazoa</taxon>
        <taxon>Ecdysozoa</taxon>
        <taxon>Nematoda</taxon>
        <taxon>Chromadorea</taxon>
        <taxon>Rhabditida</taxon>
        <taxon>Rhabditina</taxon>
        <taxon>Rhabditomorpha</taxon>
        <taxon>Strongyloidea</taxon>
        <taxon>Trichostrongylidae</taxon>
        <taxon>Teladorsagia</taxon>
    </lineage>
</organism>
<keyword evidence="6" id="KW-1185">Reference proteome</keyword>
<proteinExistence type="inferred from homology"/>
<dbReference type="GO" id="GO:0046872">
    <property type="term" value="F:metal ion binding"/>
    <property type="evidence" value="ECO:0007669"/>
    <property type="project" value="UniProtKB-KW"/>
</dbReference>
<dbReference type="PANTHER" id="PTHR12103">
    <property type="entry name" value="5'-NUCLEOTIDASE DOMAIN-CONTAINING"/>
    <property type="match status" value="1"/>
</dbReference>
<protein>
    <submittedName>
        <fullName evidence="5">HAD superfamily hydrolase, 5'-nucleotidase</fullName>
    </submittedName>
</protein>
<evidence type="ECO:0000256" key="3">
    <source>
        <dbReference type="ARBA" id="ARBA00022801"/>
    </source>
</evidence>
<dbReference type="SUPFAM" id="SSF56784">
    <property type="entry name" value="HAD-like"/>
    <property type="match status" value="1"/>
</dbReference>
<sequence>MKGKDTQQIILYNAIFDDCRRTIDWIHTQGDYKKAVVENLSSYIAKDPRAIRMMQTLSKSGKKLFLLTNSPWLYTKILMTHVMGPEWQRLFDVVIVEGNKPKWLIRVLEVKELEVTVAPSEKEKYTAEVFLAGCASDFKQRMGLAGKDILYVGDHIFGDVLKSKKAGGWRTLLIVPELDREMKICSSQKEKFKELIALNNSLSASESSEGTVKKETLREISKITDDMEIEYGAMGSLLRYADIYTCNAYNIAEYSPLYYFNSPIQLLPHEEKFMQSLNQDDEDGCEEEDS</sequence>
<dbReference type="Gene3D" id="3.40.50.1000">
    <property type="entry name" value="HAD superfamily/HAD-like"/>
    <property type="match status" value="1"/>
</dbReference>
<evidence type="ECO:0000256" key="2">
    <source>
        <dbReference type="ARBA" id="ARBA00022723"/>
    </source>
</evidence>
<dbReference type="InterPro" id="IPR036412">
    <property type="entry name" value="HAD-like_sf"/>
</dbReference>
<comment type="similarity">
    <text evidence="1">Belongs to the 5'(3')-deoxyribonucleotidase family.</text>
</comment>
<dbReference type="InterPro" id="IPR023214">
    <property type="entry name" value="HAD_sf"/>
</dbReference>
<gene>
    <name evidence="5" type="ORF">TELCIR_00412</name>
</gene>
<keyword evidence="4" id="KW-0460">Magnesium</keyword>
<keyword evidence="3 5" id="KW-0378">Hydrolase</keyword>
<dbReference type="InterPro" id="IPR008380">
    <property type="entry name" value="HAD-SF_hydro_IG_5-nucl"/>
</dbReference>